<reference evidence="2 3" key="1">
    <citation type="submission" date="2021-07" db="EMBL/GenBank/DDBJ databases">
        <title>Characterization of Violacein-producing bacteria and related species.</title>
        <authorList>
            <person name="Wilson H.S."/>
            <person name="De Leon M.E."/>
        </authorList>
    </citation>
    <scope>NUCLEOTIDE SEQUENCE [LARGE SCALE GENOMIC DNA]</scope>
    <source>
        <strain evidence="2 3">HSC-2F05</strain>
    </source>
</reference>
<dbReference type="RefSeq" id="WP_225239718.1">
    <property type="nucleotide sequence ID" value="NZ_JAHYBX010000007.1"/>
</dbReference>
<dbReference type="EMBL" id="JAHYBX010000007">
    <property type="protein sequence ID" value="MCA1857507.1"/>
    <property type="molecule type" value="Genomic_DNA"/>
</dbReference>
<comment type="caution">
    <text evidence="2">The sequence shown here is derived from an EMBL/GenBank/DDBJ whole genome shotgun (WGS) entry which is preliminary data.</text>
</comment>
<keyword evidence="1" id="KW-0732">Signal</keyword>
<protein>
    <submittedName>
        <fullName evidence="2">Uncharacterized protein</fullName>
    </submittedName>
</protein>
<sequence length="268" mass="28669">MNAWRTGLGRGALALLLATALPAAQADGGDGDSLRIMGAIDARSADRIIAFVDGGGRRIVIDSEGGDAEAGMRIAERLAGAEVEVVVNRYCFSSCANYVFVPARSKALNEGAVLGFHGGIPDTRHIRLENLAPETRGLFEMMSRNYERQAALFGPLGVDTALFGGAGKLAARVSPTPVYSLDCAGKLRTFAVEKAAKRALADCMQRRRKFEFTIGNGLDTTVYFPSRETLERYGVRGIGAYPYPADQRAMRALAAGMGFKLELVGDVE</sequence>
<gene>
    <name evidence="2" type="ORF">LE190_16455</name>
</gene>
<feature type="chain" id="PRO_5045207115" evidence="1">
    <location>
        <begin position="27"/>
        <end position="268"/>
    </location>
</feature>
<name>A0ABS7YCT0_9BURK</name>
<keyword evidence="3" id="KW-1185">Reference proteome</keyword>
<evidence type="ECO:0000313" key="2">
    <source>
        <dbReference type="EMBL" id="MCA1857507.1"/>
    </source>
</evidence>
<organism evidence="2 3">
    <name type="scientific">Massilia hydrophila</name>
    <dbReference type="NCBI Taxonomy" id="3044279"/>
    <lineage>
        <taxon>Bacteria</taxon>
        <taxon>Pseudomonadati</taxon>
        <taxon>Pseudomonadota</taxon>
        <taxon>Betaproteobacteria</taxon>
        <taxon>Burkholderiales</taxon>
        <taxon>Oxalobacteraceae</taxon>
        <taxon>Telluria group</taxon>
        <taxon>Massilia</taxon>
    </lineage>
</organism>
<dbReference type="InterPro" id="IPR029045">
    <property type="entry name" value="ClpP/crotonase-like_dom_sf"/>
</dbReference>
<proteinExistence type="predicted"/>
<dbReference type="SUPFAM" id="SSF52096">
    <property type="entry name" value="ClpP/crotonase"/>
    <property type="match status" value="1"/>
</dbReference>
<evidence type="ECO:0000256" key="1">
    <source>
        <dbReference type="SAM" id="SignalP"/>
    </source>
</evidence>
<feature type="signal peptide" evidence="1">
    <location>
        <begin position="1"/>
        <end position="26"/>
    </location>
</feature>
<evidence type="ECO:0000313" key="3">
    <source>
        <dbReference type="Proteomes" id="UP001198602"/>
    </source>
</evidence>
<accession>A0ABS7YCT0</accession>
<dbReference type="Proteomes" id="UP001198602">
    <property type="component" value="Unassembled WGS sequence"/>
</dbReference>